<protein>
    <submittedName>
        <fullName evidence="2">Uncharacterized protein</fullName>
    </submittedName>
</protein>
<evidence type="ECO:0000313" key="3">
    <source>
        <dbReference type="Proteomes" id="UP000076798"/>
    </source>
</evidence>
<reference evidence="2 3" key="1">
    <citation type="journal article" date="2016" name="Mol. Biol. Evol.">
        <title>Comparative Genomics of Early-Diverging Mushroom-Forming Fungi Provides Insights into the Origins of Lignocellulose Decay Capabilities.</title>
        <authorList>
            <person name="Nagy L.G."/>
            <person name="Riley R."/>
            <person name="Tritt A."/>
            <person name="Adam C."/>
            <person name="Daum C."/>
            <person name="Floudas D."/>
            <person name="Sun H."/>
            <person name="Yadav J.S."/>
            <person name="Pangilinan J."/>
            <person name="Larsson K.H."/>
            <person name="Matsuura K."/>
            <person name="Barry K."/>
            <person name="Labutti K."/>
            <person name="Kuo R."/>
            <person name="Ohm R.A."/>
            <person name="Bhattacharya S.S."/>
            <person name="Shirouzu T."/>
            <person name="Yoshinaga Y."/>
            <person name="Martin F.M."/>
            <person name="Grigoriev I.V."/>
            <person name="Hibbett D.S."/>
        </authorList>
    </citation>
    <scope>NUCLEOTIDE SEQUENCE [LARGE SCALE GENOMIC DNA]</scope>
    <source>
        <strain evidence="2 3">HHB10207 ss-3</strain>
    </source>
</reference>
<keyword evidence="3" id="KW-1185">Reference proteome</keyword>
<feature type="region of interest" description="Disordered" evidence="1">
    <location>
        <begin position="344"/>
        <end position="379"/>
    </location>
</feature>
<proteinExistence type="predicted"/>
<organism evidence="2 3">
    <name type="scientific">Sistotremastrum suecicum HHB10207 ss-3</name>
    <dbReference type="NCBI Taxonomy" id="1314776"/>
    <lineage>
        <taxon>Eukaryota</taxon>
        <taxon>Fungi</taxon>
        <taxon>Dikarya</taxon>
        <taxon>Basidiomycota</taxon>
        <taxon>Agaricomycotina</taxon>
        <taxon>Agaricomycetes</taxon>
        <taxon>Sistotremastrales</taxon>
        <taxon>Sistotremastraceae</taxon>
        <taxon>Sistotremastrum</taxon>
    </lineage>
</organism>
<dbReference type="Proteomes" id="UP000076798">
    <property type="component" value="Unassembled WGS sequence"/>
</dbReference>
<gene>
    <name evidence="2" type="ORF">SISSUDRAFT_1067937</name>
</gene>
<evidence type="ECO:0000313" key="2">
    <source>
        <dbReference type="EMBL" id="KZT31239.1"/>
    </source>
</evidence>
<name>A0A165WJR5_9AGAM</name>
<dbReference type="EMBL" id="KV428713">
    <property type="protein sequence ID" value="KZT31239.1"/>
    <property type="molecule type" value="Genomic_DNA"/>
</dbReference>
<dbReference type="AlphaFoldDB" id="A0A165WJR5"/>
<accession>A0A165WJR5</accession>
<sequence length="379" mass="42452">MSPATRSSLPLLPFSDVDFFVTSLGQEWFPDDPDYKCNISSWLKDSPKNHPARPKIYTMLKKYIDLPSGRPDSKKEFRTLLADRARALLDEILSPKDDSLEVVEDFIGCVIRSGDKGVKIFNSESIKHPSCSTSSNALIRLPKALEAAQSPSVTKIEKLVVASAKELFPLLDQETTTQTHRTLRTLLLVKRSTDSGAPPLTLFQSPEFAAALLLVFHTSGQAHTLSILLKQMLEDARLENFSRHYLSDYALKIFDSLRKEGVSFDDEPFSEAWHSTVRRYITNAILKSCYHVMTPETAVEARNYFVFGIKTLWEFIPSDKQKKAILHGEFKETSALYEKILETNTATESGGSKRPLETGDSEDNTRGGSAPKKNKATSK</sequence>
<evidence type="ECO:0000256" key="1">
    <source>
        <dbReference type="SAM" id="MobiDB-lite"/>
    </source>
</evidence>